<evidence type="ECO:0000256" key="6">
    <source>
        <dbReference type="ARBA" id="ARBA00022840"/>
    </source>
</evidence>
<keyword evidence="5" id="KW-0547">Nucleotide-binding</keyword>
<dbReference type="SMART" id="SM00367">
    <property type="entry name" value="LRR_CC"/>
    <property type="match status" value="4"/>
</dbReference>
<evidence type="ECO:0000259" key="8">
    <source>
        <dbReference type="Pfam" id="PF17779"/>
    </source>
</evidence>
<dbReference type="SMART" id="SM00368">
    <property type="entry name" value="LRR_RI"/>
    <property type="match status" value="8"/>
</dbReference>
<keyword evidence="3" id="KW-0433">Leucine-rich repeat</keyword>
<name>A0A3Q3B7F0_KRYMA</name>
<evidence type="ECO:0008006" key="11">
    <source>
        <dbReference type="Google" id="ProtNLM"/>
    </source>
</evidence>
<keyword evidence="6" id="KW-0067">ATP-binding</keyword>
<reference evidence="9" key="2">
    <citation type="submission" date="2025-09" db="UniProtKB">
        <authorList>
            <consortium name="Ensembl"/>
        </authorList>
    </citation>
    <scope>IDENTIFICATION</scope>
</reference>
<dbReference type="InterPro" id="IPR051261">
    <property type="entry name" value="NLR"/>
</dbReference>
<dbReference type="InterPro" id="IPR006553">
    <property type="entry name" value="Leu-rich_rpt_Cys-con_subtyp"/>
</dbReference>
<dbReference type="GO" id="GO:0005524">
    <property type="term" value="F:ATP binding"/>
    <property type="evidence" value="ECO:0007669"/>
    <property type="project" value="UniProtKB-KW"/>
</dbReference>
<dbReference type="InterPro" id="IPR041075">
    <property type="entry name" value="NOD1/2_WH"/>
</dbReference>
<evidence type="ECO:0000256" key="4">
    <source>
        <dbReference type="ARBA" id="ARBA00022737"/>
    </source>
</evidence>
<dbReference type="Pfam" id="PF17779">
    <property type="entry name" value="WHD_NOD2"/>
    <property type="match status" value="1"/>
</dbReference>
<dbReference type="SUPFAM" id="SSF52047">
    <property type="entry name" value="RNI-like"/>
    <property type="match status" value="1"/>
</dbReference>
<dbReference type="InterPro" id="IPR001611">
    <property type="entry name" value="Leu-rich_rpt"/>
</dbReference>
<dbReference type="Ensembl" id="ENSKMAT00000020527.1">
    <property type="protein sequence ID" value="ENSKMAP00000020259.1"/>
    <property type="gene ID" value="ENSKMAG00000015052.1"/>
</dbReference>
<dbReference type="PROSITE" id="PS51450">
    <property type="entry name" value="LRR"/>
    <property type="match status" value="2"/>
</dbReference>
<proteinExistence type="predicted"/>
<dbReference type="OMA" id="ASSAEPX"/>
<accession>A0A3Q3B7F0</accession>
<dbReference type="InterPro" id="IPR041267">
    <property type="entry name" value="NLRP_HD2"/>
</dbReference>
<evidence type="ECO:0000313" key="9">
    <source>
        <dbReference type="Ensembl" id="ENSKMAP00000020259.1"/>
    </source>
</evidence>
<dbReference type="InterPro" id="IPR032675">
    <property type="entry name" value="LRR_dom_sf"/>
</dbReference>
<dbReference type="Gene3D" id="3.80.10.10">
    <property type="entry name" value="Ribonuclease Inhibitor"/>
    <property type="match status" value="2"/>
</dbReference>
<keyword evidence="4" id="KW-0677">Repeat</keyword>
<evidence type="ECO:0000256" key="5">
    <source>
        <dbReference type="ARBA" id="ARBA00022741"/>
    </source>
</evidence>
<feature type="domain" description="NACHT LRR and PYD" evidence="7">
    <location>
        <begin position="128"/>
        <end position="260"/>
    </location>
</feature>
<dbReference type="Proteomes" id="UP000264800">
    <property type="component" value="Unplaced"/>
</dbReference>
<evidence type="ECO:0000256" key="3">
    <source>
        <dbReference type="ARBA" id="ARBA00022614"/>
    </source>
</evidence>
<evidence type="ECO:0000259" key="7">
    <source>
        <dbReference type="Pfam" id="PF17776"/>
    </source>
</evidence>
<dbReference type="AlphaFoldDB" id="A0A3Q3B7F0"/>
<sequence>MCHIPVFCWITATVLEDVLKTRKSGGLPNTLTEMYIYFLVVQAKLKKVRSDVGAEMDPHWSPESRKTIKYLGKLAFEQLQKGNLIFYESDLTECGIDIKAASMYSGVFTQIFKEERGLYQEKVFCFIHLSVQEFLAALYVHLTFMKSGVNLMEEVQTISRRSSLFMKAKLKHFYQSAVNKALQSPNGHLDLFLRFLLGLSLQTNHSVLQGLLTQTGSSPQTNQETVQYIKEKIGENLSAEKSINLFHCLNELSDHSLVEEIQQSLSSGSLSTDELSPAQWSALAFILLTSGKYLDVFDLKKHSASEEVLPRLLPVVKASNKALLSYCNLSERSCKVLSSVLSSQPSSLRELDLGYNNLKDSGVKLLSAGLESPYCKLETLSLSGCLITEKSCACLTSALNYNPSHLKELDLSYNYPGDSGVTLLSDGLKNPHWRLEALKYGQTCFRHTISDREEELETRFLSFLYSVPTLFTSSALEVEMGEMPLDLRRTYLEISYWLNLQGNGYDHPNLEILRLSYCSLSERSCEALSSVLSSQSSSLRELDLSNNDLQDSGVKLLSAGLESPHCKLETLRLSYCSLSERSCEALSSVLSSQSSSLRELDLSNNDLQDSGVKLLSTGLESPHCKLETLR</sequence>
<evidence type="ECO:0000256" key="1">
    <source>
        <dbReference type="ARBA" id="ARBA00004496"/>
    </source>
</evidence>
<organism evidence="9 10">
    <name type="scientific">Kryptolebias marmoratus</name>
    <name type="common">Mangrove killifish</name>
    <name type="synonym">Rivulus marmoratus</name>
    <dbReference type="NCBI Taxonomy" id="37003"/>
    <lineage>
        <taxon>Eukaryota</taxon>
        <taxon>Metazoa</taxon>
        <taxon>Chordata</taxon>
        <taxon>Craniata</taxon>
        <taxon>Vertebrata</taxon>
        <taxon>Euteleostomi</taxon>
        <taxon>Actinopterygii</taxon>
        <taxon>Neopterygii</taxon>
        <taxon>Teleostei</taxon>
        <taxon>Neoteleostei</taxon>
        <taxon>Acanthomorphata</taxon>
        <taxon>Ovalentaria</taxon>
        <taxon>Atherinomorphae</taxon>
        <taxon>Cyprinodontiformes</taxon>
        <taxon>Rivulidae</taxon>
        <taxon>Kryptolebias</taxon>
    </lineage>
</organism>
<protein>
    <recommendedName>
        <fullName evidence="11">NACHT LRR and PYD domain-containing protein</fullName>
    </recommendedName>
</protein>
<comment type="subcellular location">
    <subcellularLocation>
        <location evidence="1">Cytoplasm</location>
    </subcellularLocation>
</comment>
<reference evidence="9" key="1">
    <citation type="submission" date="2025-08" db="UniProtKB">
        <authorList>
            <consortium name="Ensembl"/>
        </authorList>
    </citation>
    <scope>IDENTIFICATION</scope>
</reference>
<keyword evidence="10" id="KW-1185">Reference proteome</keyword>
<keyword evidence="2" id="KW-0963">Cytoplasm</keyword>
<dbReference type="FunFam" id="3.80.10.10:FF:000100">
    <property type="entry name" value="Si:dkey-11n14.1"/>
    <property type="match status" value="1"/>
</dbReference>
<evidence type="ECO:0000256" key="2">
    <source>
        <dbReference type="ARBA" id="ARBA00022490"/>
    </source>
</evidence>
<feature type="domain" description="NOD1/2 winged helix" evidence="8">
    <location>
        <begin position="66"/>
        <end position="126"/>
    </location>
</feature>
<evidence type="ECO:0000313" key="10">
    <source>
        <dbReference type="Proteomes" id="UP000264800"/>
    </source>
</evidence>
<dbReference type="Pfam" id="PF13516">
    <property type="entry name" value="LRR_6"/>
    <property type="match status" value="4"/>
</dbReference>
<dbReference type="Pfam" id="PF17776">
    <property type="entry name" value="NLRC4_HD2"/>
    <property type="match status" value="1"/>
</dbReference>
<dbReference type="GO" id="GO:0005737">
    <property type="term" value="C:cytoplasm"/>
    <property type="evidence" value="ECO:0007669"/>
    <property type="project" value="UniProtKB-SubCell"/>
</dbReference>
<dbReference type="PANTHER" id="PTHR24106">
    <property type="entry name" value="NACHT, LRR AND CARD DOMAINS-CONTAINING"/>
    <property type="match status" value="1"/>
</dbReference>
<dbReference type="GeneTree" id="ENSGT01150000286915"/>